<feature type="region of interest" description="Disordered" evidence="1">
    <location>
        <begin position="323"/>
        <end position="343"/>
    </location>
</feature>
<accession>A0A936ZD78</accession>
<dbReference type="InterPro" id="IPR029016">
    <property type="entry name" value="GAF-like_dom_sf"/>
</dbReference>
<gene>
    <name evidence="3" type="ORF">JI739_00345</name>
</gene>
<dbReference type="PANTHER" id="PTHR40660">
    <property type="entry name" value="5'-PHOSPHATE OXIDASE PUTATIVE DOMAIN-CONTAINING PROTEIN-RELATED"/>
    <property type="match status" value="1"/>
</dbReference>
<dbReference type="InterPro" id="IPR012349">
    <property type="entry name" value="Split_barrel_FMN-bd"/>
</dbReference>
<dbReference type="InterPro" id="IPR003018">
    <property type="entry name" value="GAF"/>
</dbReference>
<dbReference type="Pfam" id="PF01243">
    <property type="entry name" value="PNPOx_N"/>
    <property type="match status" value="1"/>
</dbReference>
<dbReference type="InterPro" id="IPR011576">
    <property type="entry name" value="Pyridox_Oxase_N"/>
</dbReference>
<feature type="compositionally biased region" description="Low complexity" evidence="1">
    <location>
        <begin position="333"/>
        <end position="343"/>
    </location>
</feature>
<evidence type="ECO:0000313" key="3">
    <source>
        <dbReference type="EMBL" id="MBL0418782.1"/>
    </source>
</evidence>
<dbReference type="SUPFAM" id="SSF55781">
    <property type="entry name" value="GAF domain-like"/>
    <property type="match status" value="1"/>
</dbReference>
<evidence type="ECO:0000259" key="2">
    <source>
        <dbReference type="SMART" id="SM00065"/>
    </source>
</evidence>
<name>A0A936ZD78_9BURK</name>
<keyword evidence="4" id="KW-1185">Reference proteome</keyword>
<evidence type="ECO:0000313" key="4">
    <source>
        <dbReference type="Proteomes" id="UP000613011"/>
    </source>
</evidence>
<reference evidence="3" key="1">
    <citation type="submission" date="2021-01" db="EMBL/GenBank/DDBJ databases">
        <title>Ramlibacter sp. strain AW1 16S ribosomal RNA gene Genome sequencing and assembly.</title>
        <authorList>
            <person name="Kang M."/>
        </authorList>
    </citation>
    <scope>NUCLEOTIDE SEQUENCE</scope>
    <source>
        <strain evidence="3">AW1</strain>
    </source>
</reference>
<comment type="caution">
    <text evidence="3">The sequence shown here is derived from an EMBL/GenBank/DDBJ whole genome shotgun (WGS) entry which is preliminary data.</text>
</comment>
<feature type="domain" description="GAF" evidence="2">
    <location>
        <begin position="160"/>
        <end position="323"/>
    </location>
</feature>
<dbReference type="AlphaFoldDB" id="A0A936ZD78"/>
<dbReference type="SMART" id="SM00065">
    <property type="entry name" value="GAF"/>
    <property type="match status" value="1"/>
</dbReference>
<dbReference type="EMBL" id="JAEQNA010000001">
    <property type="protein sequence ID" value="MBL0418782.1"/>
    <property type="molecule type" value="Genomic_DNA"/>
</dbReference>
<dbReference type="Proteomes" id="UP000613011">
    <property type="component" value="Unassembled WGS sequence"/>
</dbReference>
<dbReference type="PANTHER" id="PTHR40660:SF1">
    <property type="entry name" value="5'-PHOSPHATE OXIDASE PUTATIVE DOMAIN-CONTAINING PROTEIN-RELATED"/>
    <property type="match status" value="1"/>
</dbReference>
<dbReference type="Gene3D" id="2.30.110.10">
    <property type="entry name" value="Electron Transport, Fmn-binding Protein, Chain A"/>
    <property type="match status" value="1"/>
</dbReference>
<dbReference type="Gene3D" id="3.30.450.40">
    <property type="match status" value="1"/>
</dbReference>
<sequence length="455" mass="50265">MPEDLRTIRACFEGGVPCTLASADAQGEPNVVFVSQAEWVDERHIALSFQFFNKTRRNILVNPHVQLILVHPTTGEQFRIAARYLRTEFEGPLFERMRAKLAGIASHTGMGGVFKLLGADLYEVLDLERVRTTAIVPRTPAPERMPALRRACEHLSVRADLEDLFDRCMQALERHFGLRHAMLLLPDAPRRRLYTMASLGYARSGVGSEIALGDGVIGVAAQSGTPIRINHLTQDASYCRAARVQGPEGQSSTPEREIAYPGLAEPHSQMALPIAWGAGLPAVLFVESEQAMCFDWDLEDALSVFCLQLGAHLRALQPVVEAPDEAAPPPATPAAAAAPGSTGHAPPLRVRFFEVDSSVFLDDEYVIKGVAGAVLWTLVSEYQATGRTEFTNRELRLRPALRLPDLNDNLEARLVLLRRRLAERRSDLQIEKIGRGRLRLQLQRGLELTPVPRTG</sequence>
<protein>
    <submittedName>
        <fullName evidence="3">GAF domain-containing protein</fullName>
    </submittedName>
</protein>
<organism evidence="3 4">
    <name type="scientific">Ramlibacter aurantiacus</name>
    <dbReference type="NCBI Taxonomy" id="2801330"/>
    <lineage>
        <taxon>Bacteria</taxon>
        <taxon>Pseudomonadati</taxon>
        <taxon>Pseudomonadota</taxon>
        <taxon>Betaproteobacteria</taxon>
        <taxon>Burkholderiales</taxon>
        <taxon>Comamonadaceae</taxon>
        <taxon>Ramlibacter</taxon>
    </lineage>
</organism>
<proteinExistence type="predicted"/>
<evidence type="ECO:0000256" key="1">
    <source>
        <dbReference type="SAM" id="MobiDB-lite"/>
    </source>
</evidence>
<dbReference type="SUPFAM" id="SSF50475">
    <property type="entry name" value="FMN-binding split barrel"/>
    <property type="match status" value="1"/>
</dbReference>
<dbReference type="Pfam" id="PF13185">
    <property type="entry name" value="GAF_2"/>
    <property type="match status" value="1"/>
</dbReference>